<dbReference type="Pfam" id="PF05697">
    <property type="entry name" value="Trigger_N"/>
    <property type="match status" value="1"/>
</dbReference>
<keyword evidence="8 11" id="KW-0413">Isomerase</keyword>
<dbReference type="EC" id="5.2.1.8" evidence="3 11"/>
<dbReference type="EMBL" id="AOPO01000010">
    <property type="protein sequence ID" value="ELY20932.1"/>
    <property type="molecule type" value="Genomic_DNA"/>
</dbReference>
<evidence type="ECO:0000256" key="5">
    <source>
        <dbReference type="ARBA" id="ARBA00022618"/>
    </source>
</evidence>
<dbReference type="GO" id="GO:0015031">
    <property type="term" value="P:protein transport"/>
    <property type="evidence" value="ECO:0007669"/>
    <property type="project" value="UniProtKB-UniRule"/>
</dbReference>
<dbReference type="Gene3D" id="3.30.70.1050">
    <property type="entry name" value="Trigger factor ribosome-binding domain"/>
    <property type="match status" value="1"/>
</dbReference>
<comment type="similarity">
    <text evidence="2 11 13">Belongs to the FKBP-type PPIase family. Tig subfamily.</text>
</comment>
<dbReference type="InterPro" id="IPR008881">
    <property type="entry name" value="Trigger_fac_ribosome-bd_bac"/>
</dbReference>
<dbReference type="GO" id="GO:0005737">
    <property type="term" value="C:cytoplasm"/>
    <property type="evidence" value="ECO:0007669"/>
    <property type="project" value="UniProtKB-SubCell"/>
</dbReference>
<organism evidence="16 17">
    <name type="scientific">Vreelandella titanicae BH1</name>
    <dbReference type="NCBI Taxonomy" id="1204738"/>
    <lineage>
        <taxon>Bacteria</taxon>
        <taxon>Pseudomonadati</taxon>
        <taxon>Pseudomonadota</taxon>
        <taxon>Gammaproteobacteria</taxon>
        <taxon>Oceanospirillales</taxon>
        <taxon>Halomonadaceae</taxon>
        <taxon>Vreelandella</taxon>
    </lineage>
</organism>
<comment type="subcellular location">
    <subcellularLocation>
        <location evidence="11">Cytoplasm</location>
    </subcellularLocation>
    <text evidence="11">About half TF is bound to the ribosome near the polypeptide exit tunnel while the other half is free in the cytoplasm.</text>
</comment>
<evidence type="ECO:0000313" key="16">
    <source>
        <dbReference type="EMBL" id="ELY20932.1"/>
    </source>
</evidence>
<comment type="domain">
    <text evidence="11">Consists of 3 domains; the N-terminus binds the ribosome, the middle domain has PPIase activity, while the C-terminus has intrinsic chaperone activity on its own.</text>
</comment>
<feature type="region of interest" description="Disordered" evidence="14">
    <location>
        <begin position="443"/>
        <end position="463"/>
    </location>
</feature>
<dbReference type="GO" id="GO:0051083">
    <property type="term" value="P:'de novo' cotranslational protein folding"/>
    <property type="evidence" value="ECO:0007669"/>
    <property type="project" value="TreeGrafter"/>
</dbReference>
<evidence type="ECO:0000256" key="8">
    <source>
        <dbReference type="ARBA" id="ARBA00023235"/>
    </source>
</evidence>
<dbReference type="InterPro" id="IPR008880">
    <property type="entry name" value="Trigger_fac_C"/>
</dbReference>
<evidence type="ECO:0000259" key="15">
    <source>
        <dbReference type="PROSITE" id="PS50059"/>
    </source>
</evidence>
<evidence type="ECO:0000313" key="17">
    <source>
        <dbReference type="Proteomes" id="UP000011651"/>
    </source>
</evidence>
<evidence type="ECO:0000256" key="6">
    <source>
        <dbReference type="ARBA" id="ARBA00023110"/>
    </source>
</evidence>
<dbReference type="SUPFAM" id="SSF102735">
    <property type="entry name" value="Trigger factor ribosome-binding domain"/>
    <property type="match status" value="1"/>
</dbReference>
<name>L9U823_9GAMM</name>
<evidence type="ECO:0000256" key="10">
    <source>
        <dbReference type="ARBA" id="ARBA00029986"/>
    </source>
</evidence>
<feature type="domain" description="PPIase FKBP-type" evidence="15">
    <location>
        <begin position="174"/>
        <end position="256"/>
    </location>
</feature>
<protein>
    <recommendedName>
        <fullName evidence="4 11">Trigger factor</fullName>
        <shortName evidence="11">TF</shortName>
        <ecNumber evidence="3 11">5.2.1.8</ecNumber>
    </recommendedName>
    <alternativeName>
        <fullName evidence="10 11">PPIase</fullName>
    </alternativeName>
</protein>
<accession>L9U823</accession>
<dbReference type="NCBIfam" id="TIGR00115">
    <property type="entry name" value="tig"/>
    <property type="match status" value="1"/>
</dbReference>
<keyword evidence="5 11" id="KW-0132">Cell division</keyword>
<evidence type="ECO:0000256" key="9">
    <source>
        <dbReference type="ARBA" id="ARBA00023306"/>
    </source>
</evidence>
<dbReference type="Gene3D" id="1.10.3120.10">
    <property type="entry name" value="Trigger factor, C-terminal domain"/>
    <property type="match status" value="1"/>
</dbReference>
<evidence type="ECO:0000256" key="13">
    <source>
        <dbReference type="RuleBase" id="RU003914"/>
    </source>
</evidence>
<dbReference type="PIRSF" id="PIRSF003095">
    <property type="entry name" value="Trigger_factor"/>
    <property type="match status" value="1"/>
</dbReference>
<dbReference type="InterPro" id="IPR005215">
    <property type="entry name" value="Trig_fac"/>
</dbReference>
<evidence type="ECO:0000256" key="14">
    <source>
        <dbReference type="SAM" id="MobiDB-lite"/>
    </source>
</evidence>
<comment type="caution">
    <text evidence="16">The sequence shown here is derived from an EMBL/GenBank/DDBJ whole genome shotgun (WGS) entry which is preliminary data.</text>
</comment>
<gene>
    <name evidence="11" type="primary">tig</name>
    <name evidence="16" type="ORF">HALTITAN_2250</name>
</gene>
<dbReference type="HAMAP" id="MF_00303">
    <property type="entry name" value="Trigger_factor_Tig"/>
    <property type="match status" value="1"/>
</dbReference>
<keyword evidence="11" id="KW-0963">Cytoplasm</keyword>
<reference evidence="16 17" key="1">
    <citation type="journal article" date="2013" name="Genome Announc.">
        <title>Draft Genome of the Marine Gammaproteobacterium Halomonas titanicae.</title>
        <authorList>
            <person name="Sanchez-Porro C."/>
            <person name="de la Haba R.R."/>
            <person name="Cruz-Hernandez N."/>
            <person name="Gonzalez J.M."/>
            <person name="Reyes-Guirao C."/>
            <person name="Navarro-Sampedro L."/>
            <person name="Carballo M."/>
            <person name="Ventosa A."/>
        </authorList>
    </citation>
    <scope>NUCLEOTIDE SEQUENCE [LARGE SCALE GENOMIC DNA]</scope>
    <source>
        <strain evidence="16 17">BH1</strain>
    </source>
</reference>
<dbReference type="InterPro" id="IPR036611">
    <property type="entry name" value="Trigger_fac_ribosome-bd_sf"/>
</dbReference>
<dbReference type="GO" id="GO:0043022">
    <property type="term" value="F:ribosome binding"/>
    <property type="evidence" value="ECO:0007669"/>
    <property type="project" value="TreeGrafter"/>
</dbReference>
<evidence type="ECO:0000256" key="12">
    <source>
        <dbReference type="PROSITE-ProRule" id="PRU00277"/>
    </source>
</evidence>
<dbReference type="InterPro" id="IPR046357">
    <property type="entry name" value="PPIase_dom_sf"/>
</dbReference>
<dbReference type="PROSITE" id="PS50059">
    <property type="entry name" value="FKBP_PPIASE"/>
    <property type="match status" value="1"/>
</dbReference>
<keyword evidence="9 11" id="KW-0131">Cell cycle</keyword>
<dbReference type="Pfam" id="PF05698">
    <property type="entry name" value="Trigger_C"/>
    <property type="match status" value="1"/>
</dbReference>
<dbReference type="PANTHER" id="PTHR30560:SF3">
    <property type="entry name" value="TRIGGER FACTOR-LIKE PROTEIN TIG, CHLOROPLASTIC"/>
    <property type="match status" value="1"/>
</dbReference>
<dbReference type="InterPro" id="IPR001179">
    <property type="entry name" value="PPIase_FKBP_dom"/>
</dbReference>
<dbReference type="PANTHER" id="PTHR30560">
    <property type="entry name" value="TRIGGER FACTOR CHAPERONE AND PEPTIDYL-PROLYL CIS/TRANS ISOMERASE"/>
    <property type="match status" value="1"/>
</dbReference>
<dbReference type="GO" id="GO:0051301">
    <property type="term" value="P:cell division"/>
    <property type="evidence" value="ECO:0007669"/>
    <property type="project" value="UniProtKB-KW"/>
</dbReference>
<dbReference type="Gene3D" id="3.10.50.40">
    <property type="match status" value="1"/>
</dbReference>
<dbReference type="AlphaFoldDB" id="L9U823"/>
<dbReference type="GO" id="GO:0044183">
    <property type="term" value="F:protein folding chaperone"/>
    <property type="evidence" value="ECO:0007669"/>
    <property type="project" value="TreeGrafter"/>
</dbReference>
<dbReference type="PATRIC" id="fig|1204738.3.peg.3386"/>
<evidence type="ECO:0000256" key="4">
    <source>
        <dbReference type="ARBA" id="ARBA00016902"/>
    </source>
</evidence>
<evidence type="ECO:0000256" key="11">
    <source>
        <dbReference type="HAMAP-Rule" id="MF_00303"/>
    </source>
</evidence>
<evidence type="ECO:0000256" key="1">
    <source>
        <dbReference type="ARBA" id="ARBA00000971"/>
    </source>
</evidence>
<sequence length="463" mass="51132">MQSTQRPAVRGQFMQVSVETTSQIERRITIQVPAAEIDGAVSARLKDTAKNVRLNGFRQGRVPMAVVQQRYGQDVRNEVVSEVMRERYVRAITEEGLNPAGFPQIEPSVNESGKDLEFVAVMEIYPQVELNSIEGTEIERPVVSVSDADVDEMIDTLRKQNAAWEEVDAAAADGDQVTIDFQGYIGDEPFEGGSAEGHTLVIGSNSFIPGFEEQLIGAKAGEEKTLNVTFPEDYQAEHLAGKEATFKVTVHKVSSQKLPEVDAEFIERFGVEGGDQEKFRAEIKKNMTREASQAVDNRVKQQVLDALKKVNEIPVPSALVQQETDGMKRQAAQQFGLGEDFDVSQLPNELFEEQAKGRVQVGLLLAEVIKANELDADDDAIKAKVTELAEQYQDPDEVVSYYMGNEQMKTQVKSAILEEKAVAKLLEQTNIKDVEMSYQQALAAAQQQAEQDEGAEEGEQASA</sequence>
<comment type="function">
    <text evidence="11">Involved in protein export. Acts as a chaperone by maintaining the newly synthesized protein in an open conformation. Functions as a peptidyl-prolyl cis-trans isomerase.</text>
</comment>
<dbReference type="Pfam" id="PF00254">
    <property type="entry name" value="FKBP_C"/>
    <property type="match status" value="1"/>
</dbReference>
<evidence type="ECO:0000256" key="3">
    <source>
        <dbReference type="ARBA" id="ARBA00013194"/>
    </source>
</evidence>
<dbReference type="InterPro" id="IPR037041">
    <property type="entry name" value="Trigger_fac_C_sf"/>
</dbReference>
<dbReference type="Proteomes" id="UP000011651">
    <property type="component" value="Unassembled WGS sequence"/>
</dbReference>
<proteinExistence type="inferred from homology"/>
<dbReference type="SUPFAM" id="SSF109998">
    <property type="entry name" value="Triger factor/SurA peptide-binding domain-like"/>
    <property type="match status" value="1"/>
</dbReference>
<dbReference type="SUPFAM" id="SSF54534">
    <property type="entry name" value="FKBP-like"/>
    <property type="match status" value="1"/>
</dbReference>
<dbReference type="GO" id="GO:0043335">
    <property type="term" value="P:protein unfolding"/>
    <property type="evidence" value="ECO:0007669"/>
    <property type="project" value="TreeGrafter"/>
</dbReference>
<comment type="catalytic activity">
    <reaction evidence="1 11 12">
        <text>[protein]-peptidylproline (omega=180) = [protein]-peptidylproline (omega=0)</text>
        <dbReference type="Rhea" id="RHEA:16237"/>
        <dbReference type="Rhea" id="RHEA-COMP:10747"/>
        <dbReference type="Rhea" id="RHEA-COMP:10748"/>
        <dbReference type="ChEBI" id="CHEBI:83833"/>
        <dbReference type="ChEBI" id="CHEBI:83834"/>
        <dbReference type="EC" id="5.2.1.8"/>
    </reaction>
</comment>
<dbReference type="GO" id="GO:0003755">
    <property type="term" value="F:peptidyl-prolyl cis-trans isomerase activity"/>
    <property type="evidence" value="ECO:0007669"/>
    <property type="project" value="UniProtKB-UniRule"/>
</dbReference>
<dbReference type="InterPro" id="IPR027304">
    <property type="entry name" value="Trigger_fact/SurA_dom_sf"/>
</dbReference>
<evidence type="ECO:0000256" key="7">
    <source>
        <dbReference type="ARBA" id="ARBA00023186"/>
    </source>
</evidence>
<dbReference type="FunFam" id="3.10.50.40:FF:000001">
    <property type="entry name" value="Trigger factor"/>
    <property type="match status" value="1"/>
</dbReference>
<feature type="compositionally biased region" description="Acidic residues" evidence="14">
    <location>
        <begin position="450"/>
        <end position="463"/>
    </location>
</feature>
<keyword evidence="7 11" id="KW-0143">Chaperone</keyword>
<evidence type="ECO:0000256" key="2">
    <source>
        <dbReference type="ARBA" id="ARBA00005464"/>
    </source>
</evidence>
<keyword evidence="6 11" id="KW-0697">Rotamase</keyword>